<reference evidence="12" key="1">
    <citation type="submission" date="2018-06" db="EMBL/GenBank/DDBJ databases">
        <authorList>
            <person name="Zhirakovskaya E."/>
        </authorList>
    </citation>
    <scope>NUCLEOTIDE SEQUENCE</scope>
</reference>
<dbReference type="EC" id="6.3.2.12" evidence="12"/>
<sequence>MRFSSLDDWLNWQQNLNPKEIDLGLERVSVVLEKLELSADFFCPVITVAGTNGKGSTVAFVESILHQSTVSVGCYTSPHLFKYNERIRINQQPVSEPVLCEAFETVDQARCSDGADIPLTYFEFGTLAALLIFKKFNVSVAVLEVGLGGRLDAVNVIHADVAVISSISIDHIDWLGDDIELIAREKAGILRRDKPAVLGFFRPQQSILDMAQQLRVPLLKLGEDYLYQGVLGGEESSWQLKSSKRQWHHLPLPALPGGFQMQNAAAAIMAIDALPTGSMPKNTPLKSEMIAAGLLQVKLSGRFQVVSRSPEVIVDVAHNEASAGVLSELLNEREISGQTIAIVAMLADKAVSQVLQTVDSEVDHWISAGLTVSGGARRGLQSKKMAQAVRELRADVKLCVCETVREACEKALALAEQNDRIIIFGSFYTVADAMTFFNLNN</sequence>
<dbReference type="PROSITE" id="PS01011">
    <property type="entry name" value="FOLYLPOLYGLU_SYNT_1"/>
    <property type="match status" value="1"/>
</dbReference>
<comment type="cofactor">
    <cofactor evidence="1">
        <name>Mg(2+)</name>
        <dbReference type="ChEBI" id="CHEBI:18420"/>
    </cofactor>
</comment>
<dbReference type="GO" id="GO:0046872">
    <property type="term" value="F:metal ion binding"/>
    <property type="evidence" value="ECO:0007669"/>
    <property type="project" value="UniProtKB-KW"/>
</dbReference>
<dbReference type="Pfam" id="PF02875">
    <property type="entry name" value="Mur_ligase_C"/>
    <property type="match status" value="1"/>
</dbReference>
<dbReference type="GO" id="GO:0004326">
    <property type="term" value="F:tetrahydrofolylpolyglutamate synthase activity"/>
    <property type="evidence" value="ECO:0007669"/>
    <property type="project" value="UniProtKB-EC"/>
</dbReference>
<dbReference type="PIRSF" id="PIRSF001563">
    <property type="entry name" value="Folylpolyglu_synth"/>
    <property type="match status" value="1"/>
</dbReference>
<evidence type="ECO:0000256" key="4">
    <source>
        <dbReference type="ARBA" id="ARBA00022598"/>
    </source>
</evidence>
<keyword evidence="8" id="KW-0460">Magnesium</keyword>
<evidence type="ECO:0000259" key="10">
    <source>
        <dbReference type="Pfam" id="PF02875"/>
    </source>
</evidence>
<dbReference type="Gene3D" id="3.90.190.20">
    <property type="entry name" value="Mur ligase, C-terminal domain"/>
    <property type="match status" value="1"/>
</dbReference>
<dbReference type="InterPro" id="IPR036615">
    <property type="entry name" value="Mur_ligase_C_dom_sf"/>
</dbReference>
<dbReference type="InterPro" id="IPR036565">
    <property type="entry name" value="Mur-like_cat_sf"/>
</dbReference>
<dbReference type="AlphaFoldDB" id="A0A3B0XA01"/>
<dbReference type="InterPro" id="IPR013221">
    <property type="entry name" value="Mur_ligase_cen"/>
</dbReference>
<accession>A0A3B0XA01</accession>
<evidence type="ECO:0000256" key="2">
    <source>
        <dbReference type="ARBA" id="ARBA00008276"/>
    </source>
</evidence>
<feature type="domain" description="Mur ligase C-terminal" evidence="10">
    <location>
        <begin position="301"/>
        <end position="427"/>
    </location>
</feature>
<dbReference type="InterPro" id="IPR018109">
    <property type="entry name" value="Folylpolyglutamate_synth_CS"/>
</dbReference>
<evidence type="ECO:0000256" key="9">
    <source>
        <dbReference type="ARBA" id="ARBA00022909"/>
    </source>
</evidence>
<evidence type="ECO:0000256" key="8">
    <source>
        <dbReference type="ARBA" id="ARBA00022842"/>
    </source>
</evidence>
<evidence type="ECO:0000259" key="11">
    <source>
        <dbReference type="Pfam" id="PF08245"/>
    </source>
</evidence>
<dbReference type="FunFam" id="3.40.1190.10:FF:000004">
    <property type="entry name" value="Dihydrofolate synthase/folylpolyglutamate synthase"/>
    <property type="match status" value="1"/>
</dbReference>
<keyword evidence="5" id="KW-0479">Metal-binding</keyword>
<dbReference type="NCBIfam" id="TIGR01499">
    <property type="entry name" value="folC"/>
    <property type="match status" value="1"/>
</dbReference>
<name>A0A3B0XA01_9ZZZZ</name>
<feature type="domain" description="Mur ligase central" evidence="11">
    <location>
        <begin position="48"/>
        <end position="270"/>
    </location>
</feature>
<dbReference type="InterPro" id="IPR001645">
    <property type="entry name" value="Folylpolyglutamate_synth"/>
</dbReference>
<dbReference type="InterPro" id="IPR004101">
    <property type="entry name" value="Mur_ligase_C"/>
</dbReference>
<keyword evidence="4 12" id="KW-0436">Ligase</keyword>
<gene>
    <name evidence="12" type="ORF">MNBD_GAMMA09-939</name>
</gene>
<dbReference type="NCBIfam" id="NF008101">
    <property type="entry name" value="PRK10846.1"/>
    <property type="match status" value="1"/>
</dbReference>
<dbReference type="GO" id="GO:0008841">
    <property type="term" value="F:dihydrofolate synthase activity"/>
    <property type="evidence" value="ECO:0007669"/>
    <property type="project" value="UniProtKB-EC"/>
</dbReference>
<evidence type="ECO:0000256" key="3">
    <source>
        <dbReference type="ARBA" id="ARBA00011245"/>
    </source>
</evidence>
<keyword evidence="7" id="KW-0067">ATP-binding</keyword>
<dbReference type="SUPFAM" id="SSF53244">
    <property type="entry name" value="MurD-like peptide ligases, peptide-binding domain"/>
    <property type="match status" value="1"/>
</dbReference>
<organism evidence="12">
    <name type="scientific">hydrothermal vent metagenome</name>
    <dbReference type="NCBI Taxonomy" id="652676"/>
    <lineage>
        <taxon>unclassified sequences</taxon>
        <taxon>metagenomes</taxon>
        <taxon>ecological metagenomes</taxon>
    </lineage>
</organism>
<dbReference type="PANTHER" id="PTHR11136">
    <property type="entry name" value="FOLYLPOLYGLUTAMATE SYNTHASE-RELATED"/>
    <property type="match status" value="1"/>
</dbReference>
<evidence type="ECO:0000256" key="5">
    <source>
        <dbReference type="ARBA" id="ARBA00022723"/>
    </source>
</evidence>
<evidence type="ECO:0000256" key="1">
    <source>
        <dbReference type="ARBA" id="ARBA00001946"/>
    </source>
</evidence>
<proteinExistence type="inferred from homology"/>
<dbReference type="GO" id="GO:0046656">
    <property type="term" value="P:folic acid biosynthetic process"/>
    <property type="evidence" value="ECO:0007669"/>
    <property type="project" value="UniProtKB-KW"/>
</dbReference>
<dbReference type="PANTHER" id="PTHR11136:SF0">
    <property type="entry name" value="DIHYDROFOLATE SYNTHETASE-RELATED"/>
    <property type="match status" value="1"/>
</dbReference>
<dbReference type="GO" id="GO:0005524">
    <property type="term" value="F:ATP binding"/>
    <property type="evidence" value="ECO:0007669"/>
    <property type="project" value="UniProtKB-KW"/>
</dbReference>
<evidence type="ECO:0000313" key="12">
    <source>
        <dbReference type="EMBL" id="VAW64571.1"/>
    </source>
</evidence>
<comment type="similarity">
    <text evidence="2">Belongs to the folylpolyglutamate synthase family.</text>
</comment>
<dbReference type="SUPFAM" id="SSF53623">
    <property type="entry name" value="MurD-like peptide ligases, catalytic domain"/>
    <property type="match status" value="1"/>
</dbReference>
<evidence type="ECO:0000256" key="6">
    <source>
        <dbReference type="ARBA" id="ARBA00022741"/>
    </source>
</evidence>
<dbReference type="Gene3D" id="3.40.1190.10">
    <property type="entry name" value="Mur-like, catalytic domain"/>
    <property type="match status" value="1"/>
</dbReference>
<evidence type="ECO:0000256" key="7">
    <source>
        <dbReference type="ARBA" id="ARBA00022840"/>
    </source>
</evidence>
<dbReference type="EC" id="6.3.2.17" evidence="12"/>
<protein>
    <submittedName>
        <fullName evidence="12">Dihydrofolate synthase @ Folylpolyglutamate synthase</fullName>
        <ecNumber evidence="12">6.3.2.12</ecNumber>
        <ecNumber evidence="12">6.3.2.17</ecNumber>
    </submittedName>
</protein>
<keyword evidence="9" id="KW-0289">Folate biosynthesis</keyword>
<keyword evidence="6" id="KW-0547">Nucleotide-binding</keyword>
<dbReference type="Pfam" id="PF08245">
    <property type="entry name" value="Mur_ligase_M"/>
    <property type="match status" value="1"/>
</dbReference>
<dbReference type="GO" id="GO:0005737">
    <property type="term" value="C:cytoplasm"/>
    <property type="evidence" value="ECO:0007669"/>
    <property type="project" value="TreeGrafter"/>
</dbReference>
<comment type="subunit">
    <text evidence="3">Monomer.</text>
</comment>
<dbReference type="EMBL" id="UOFI01000056">
    <property type="protein sequence ID" value="VAW64571.1"/>
    <property type="molecule type" value="Genomic_DNA"/>
</dbReference>